<evidence type="ECO:0000256" key="8">
    <source>
        <dbReference type="ARBA" id="ARBA00030180"/>
    </source>
</evidence>
<dbReference type="AlphaFoldDB" id="A0A8C8LXX4"/>
<dbReference type="InterPro" id="IPR029071">
    <property type="entry name" value="Ubiquitin-like_domsf"/>
</dbReference>
<keyword evidence="6" id="KW-0677">Repeat</keyword>
<evidence type="ECO:0000259" key="9">
    <source>
        <dbReference type="PROSITE" id="PS50245"/>
    </source>
</evidence>
<dbReference type="SUPFAM" id="SSF74924">
    <property type="entry name" value="Cap-Gly domain"/>
    <property type="match status" value="1"/>
</dbReference>
<name>A0A8C8LXX4_ONCTS</name>
<dbReference type="Ensembl" id="ENSOTST00005053944.2">
    <property type="protein sequence ID" value="ENSOTSP00005049606.1"/>
    <property type="gene ID" value="ENSOTSG00005023976.2"/>
</dbReference>
<reference evidence="10" key="2">
    <citation type="submission" date="2025-09" db="UniProtKB">
        <authorList>
            <consortium name="Ensembl"/>
        </authorList>
    </citation>
    <scope>IDENTIFICATION</scope>
</reference>
<dbReference type="CDD" id="cd17044">
    <property type="entry name" value="Ubl_TBCE"/>
    <property type="match status" value="1"/>
</dbReference>
<keyword evidence="7" id="KW-0143">Chaperone</keyword>
<evidence type="ECO:0000256" key="7">
    <source>
        <dbReference type="ARBA" id="ARBA00023186"/>
    </source>
</evidence>
<dbReference type="PROSITE" id="PS50245">
    <property type="entry name" value="CAP_GLY_2"/>
    <property type="match status" value="1"/>
</dbReference>
<dbReference type="InterPro" id="IPR032675">
    <property type="entry name" value="LRR_dom_sf"/>
</dbReference>
<dbReference type="GO" id="GO:0005938">
    <property type="term" value="C:cell cortex"/>
    <property type="evidence" value="ECO:0007669"/>
    <property type="project" value="TreeGrafter"/>
</dbReference>
<sequence>MRVPGQTQPTTMDECLPSDAVGRRVACDGERGTVRFVGTVPPTAGLWLGVEWDNPDRGKHNGSHEGVHYFTCRHPKGGSFVRPKKASFGVDYLTAIRRRYEMEVQQVLGEEIQISMRTVEMVALLSSVLLHGVENLTDVALGLREVSSPGPANEIQNTTPHVLILDLCGNLLCCWDDVMAITEQMEELKELQLSHNRLHVPSNPTVRPRAFPCLRVLSLTNYALTWPQLLECAPMWPLLEELYAKQCLIQSLAVLDLSTNPLVDGTVLSIAKLPRLENLNMSKTGLSTLRFDDALPGKVYIHTSFFFPVIFLCWSVINELENLQSLVRLSCRQNPLLSRERNPGTAMQLLITRILPEDRRGSELDYCKMFGLEWLASGGHRDPQQNRPSAEFTAQHPRYQSLIQKYGAPEDSELKKQEPFALKNQLLSESSSLLLNSMIVQKVKGLLYRLLKIPGAELKLSYTSSKMEGKEIEIDNDLKPLQFYSIEDGDEVLVRWL</sequence>
<dbReference type="PANTHER" id="PTHR18916">
    <property type="entry name" value="DYNACTIN 1-RELATED MICROTUBULE-BINDING"/>
    <property type="match status" value="1"/>
</dbReference>
<dbReference type="SMART" id="SM01052">
    <property type="entry name" value="CAP_GLY"/>
    <property type="match status" value="1"/>
</dbReference>
<accession>A0A8C8LXX4</accession>
<dbReference type="InterPro" id="IPR036859">
    <property type="entry name" value="CAP-Gly_dom_sf"/>
</dbReference>
<dbReference type="PROSITE" id="PS00845">
    <property type="entry name" value="CAP_GLY_1"/>
    <property type="match status" value="1"/>
</dbReference>
<dbReference type="PANTHER" id="PTHR18916:SF85">
    <property type="entry name" value="TUBULIN-FOLDING COFACTOR B"/>
    <property type="match status" value="1"/>
</dbReference>
<dbReference type="Proteomes" id="UP000694402">
    <property type="component" value="Unassembled WGS sequence"/>
</dbReference>
<evidence type="ECO:0000313" key="10">
    <source>
        <dbReference type="Ensembl" id="ENSOTSP00005049606.1"/>
    </source>
</evidence>
<dbReference type="GO" id="GO:0005634">
    <property type="term" value="C:nucleus"/>
    <property type="evidence" value="ECO:0007669"/>
    <property type="project" value="TreeGrafter"/>
</dbReference>
<dbReference type="Gene3D" id="2.30.30.190">
    <property type="entry name" value="CAP Gly-rich-like domain"/>
    <property type="match status" value="1"/>
</dbReference>
<keyword evidence="5" id="KW-0433">Leucine-rich repeat</keyword>
<dbReference type="GO" id="GO:0051010">
    <property type="term" value="F:microtubule plus-end binding"/>
    <property type="evidence" value="ECO:0007669"/>
    <property type="project" value="TreeGrafter"/>
</dbReference>
<keyword evidence="4" id="KW-0963">Cytoplasm</keyword>
<evidence type="ECO:0000256" key="1">
    <source>
        <dbReference type="ARBA" id="ARBA00004496"/>
    </source>
</evidence>
<evidence type="ECO:0000256" key="4">
    <source>
        <dbReference type="ARBA" id="ARBA00022490"/>
    </source>
</evidence>
<dbReference type="InterPro" id="IPR000938">
    <property type="entry name" value="CAP-Gly_domain"/>
</dbReference>
<evidence type="ECO:0000256" key="5">
    <source>
        <dbReference type="ARBA" id="ARBA00022614"/>
    </source>
</evidence>
<dbReference type="Gene3D" id="3.10.20.90">
    <property type="entry name" value="Phosphatidylinositol 3-kinase Catalytic Subunit, Chain A, domain 1"/>
    <property type="match status" value="1"/>
</dbReference>
<evidence type="ECO:0000256" key="3">
    <source>
        <dbReference type="ARBA" id="ARBA00015004"/>
    </source>
</evidence>
<dbReference type="SUPFAM" id="SSF54236">
    <property type="entry name" value="Ubiquitin-like"/>
    <property type="match status" value="1"/>
</dbReference>
<comment type="subcellular location">
    <subcellularLocation>
        <location evidence="1">Cytoplasm</location>
    </subcellularLocation>
</comment>
<dbReference type="SUPFAM" id="SSF52058">
    <property type="entry name" value="L domain-like"/>
    <property type="match status" value="1"/>
</dbReference>
<proteinExistence type="inferred from homology"/>
<dbReference type="InterPro" id="IPR044079">
    <property type="entry name" value="Ubl_TBCE"/>
</dbReference>
<dbReference type="GO" id="GO:0035371">
    <property type="term" value="C:microtubule plus-end"/>
    <property type="evidence" value="ECO:0007669"/>
    <property type="project" value="TreeGrafter"/>
</dbReference>
<protein>
    <recommendedName>
        <fullName evidence="3">Tubulin-specific chaperone E</fullName>
    </recommendedName>
    <alternativeName>
        <fullName evidence="8">Tubulin-folding cofactor E</fullName>
    </alternativeName>
</protein>
<reference evidence="10" key="1">
    <citation type="submission" date="2025-08" db="UniProtKB">
        <authorList>
            <consortium name="Ensembl"/>
        </authorList>
    </citation>
    <scope>IDENTIFICATION</scope>
</reference>
<dbReference type="Pfam" id="PF01302">
    <property type="entry name" value="CAP_GLY"/>
    <property type="match status" value="1"/>
</dbReference>
<keyword evidence="11" id="KW-1185">Reference proteome</keyword>
<feature type="domain" description="CAP-Gly" evidence="9">
    <location>
        <begin position="38"/>
        <end position="82"/>
    </location>
</feature>
<evidence type="ECO:0000256" key="2">
    <source>
        <dbReference type="ARBA" id="ARBA00006286"/>
    </source>
</evidence>
<dbReference type="GO" id="GO:0031122">
    <property type="term" value="P:cytoplasmic microtubule organization"/>
    <property type="evidence" value="ECO:0007669"/>
    <property type="project" value="TreeGrafter"/>
</dbReference>
<evidence type="ECO:0000313" key="11">
    <source>
        <dbReference type="Proteomes" id="UP000694402"/>
    </source>
</evidence>
<organism evidence="10 11">
    <name type="scientific">Oncorhynchus tshawytscha</name>
    <name type="common">Chinook salmon</name>
    <name type="synonym">Salmo tshawytscha</name>
    <dbReference type="NCBI Taxonomy" id="74940"/>
    <lineage>
        <taxon>Eukaryota</taxon>
        <taxon>Metazoa</taxon>
        <taxon>Chordata</taxon>
        <taxon>Craniata</taxon>
        <taxon>Vertebrata</taxon>
        <taxon>Euteleostomi</taxon>
        <taxon>Actinopterygii</taxon>
        <taxon>Neopterygii</taxon>
        <taxon>Teleostei</taxon>
        <taxon>Protacanthopterygii</taxon>
        <taxon>Salmoniformes</taxon>
        <taxon>Salmonidae</taxon>
        <taxon>Salmoninae</taxon>
        <taxon>Oncorhynchus</taxon>
    </lineage>
</organism>
<dbReference type="GeneTree" id="ENSGT00530000063405"/>
<dbReference type="Gene3D" id="3.80.10.10">
    <property type="entry name" value="Ribonuclease Inhibitor"/>
    <property type="match status" value="2"/>
</dbReference>
<comment type="similarity">
    <text evidence="2">Belongs to the TBCE family.</text>
</comment>
<evidence type="ECO:0000256" key="6">
    <source>
        <dbReference type="ARBA" id="ARBA00022737"/>
    </source>
</evidence>
<dbReference type="FunFam" id="2.30.30.190:FF:000008">
    <property type="entry name" value="Tubulin-specific chaperone E"/>
    <property type="match status" value="1"/>
</dbReference>